<keyword evidence="4" id="KW-0067">ATP-binding</keyword>
<evidence type="ECO:0000256" key="1">
    <source>
        <dbReference type="ARBA" id="ARBA00022527"/>
    </source>
</evidence>
<dbReference type="RefSeq" id="WP_275539239.1">
    <property type="nucleotide sequence ID" value="NZ_JBHXNM010000057.1"/>
</dbReference>
<organism evidence="4 5">
    <name type="scientific">Streptomyces bacillaris</name>
    <dbReference type="NCBI Taxonomy" id="68179"/>
    <lineage>
        <taxon>Bacteria</taxon>
        <taxon>Bacillati</taxon>
        <taxon>Actinomycetota</taxon>
        <taxon>Actinomycetes</taxon>
        <taxon>Kitasatosporales</taxon>
        <taxon>Streptomycetaceae</taxon>
        <taxon>Streptomyces</taxon>
    </lineage>
</organism>
<feature type="region of interest" description="Disordered" evidence="2">
    <location>
        <begin position="100"/>
        <end position="119"/>
    </location>
</feature>
<evidence type="ECO:0000313" key="4">
    <source>
        <dbReference type="EMBL" id="MFD3959183.1"/>
    </source>
</evidence>
<accession>A0ABW6E2X6</accession>
<reference evidence="4 5" key="1">
    <citation type="submission" date="2024-09" db="EMBL/GenBank/DDBJ databases">
        <title>The Natural Products Discovery Center: Release of the First 8490 Sequenced Strains for Exploring Actinobacteria Biosynthetic Diversity.</title>
        <authorList>
            <person name="Kalkreuter E."/>
            <person name="Kautsar S.A."/>
            <person name="Yang D."/>
            <person name="Bader C.D."/>
            <person name="Teijaro C.N."/>
            <person name="Fluegel L."/>
            <person name="Davis C.M."/>
            <person name="Simpson J.R."/>
            <person name="Lauterbach L."/>
            <person name="Steele A.D."/>
            <person name="Gui C."/>
            <person name="Meng S."/>
            <person name="Li G."/>
            <person name="Viehrig K."/>
            <person name="Ye F."/>
            <person name="Su P."/>
            <person name="Kiefer A.F."/>
            <person name="Nichols A."/>
            <person name="Cepeda A.J."/>
            <person name="Yan W."/>
            <person name="Fan B."/>
            <person name="Jiang Y."/>
            <person name="Adhikari A."/>
            <person name="Zheng C.-J."/>
            <person name="Schuster L."/>
            <person name="Cowan T.M."/>
            <person name="Smanski M.J."/>
            <person name="Chevrette M.G."/>
            <person name="De Carvalho L.P.S."/>
            <person name="Shen B."/>
        </authorList>
    </citation>
    <scope>NUCLEOTIDE SEQUENCE [LARGE SCALE GENOMIC DNA]</scope>
    <source>
        <strain evidence="4 5">NPDC058584</strain>
    </source>
</reference>
<name>A0ABW6E2X6_9ACTN</name>
<dbReference type="Gene3D" id="3.30.565.10">
    <property type="entry name" value="Histidine kinase-like ATPase, C-terminal domain"/>
    <property type="match status" value="1"/>
</dbReference>
<dbReference type="InterPro" id="IPR036890">
    <property type="entry name" value="HATPase_C_sf"/>
</dbReference>
<proteinExistence type="predicted"/>
<dbReference type="PANTHER" id="PTHR35526">
    <property type="entry name" value="ANTI-SIGMA-F FACTOR RSBW-RELATED"/>
    <property type="match status" value="1"/>
</dbReference>
<gene>
    <name evidence="4" type="ORF">ACFWR3_24290</name>
</gene>
<evidence type="ECO:0000313" key="5">
    <source>
        <dbReference type="Proteomes" id="UP001598300"/>
    </source>
</evidence>
<keyword evidence="1" id="KW-0808">Transferase</keyword>
<dbReference type="Pfam" id="PF13581">
    <property type="entry name" value="HATPase_c_2"/>
    <property type="match status" value="1"/>
</dbReference>
<keyword evidence="5" id="KW-1185">Reference proteome</keyword>
<evidence type="ECO:0000256" key="2">
    <source>
        <dbReference type="SAM" id="MobiDB-lite"/>
    </source>
</evidence>
<dbReference type="GO" id="GO:0005524">
    <property type="term" value="F:ATP binding"/>
    <property type="evidence" value="ECO:0007669"/>
    <property type="project" value="UniProtKB-KW"/>
</dbReference>
<dbReference type="EMBL" id="JBHXPM010000025">
    <property type="protein sequence ID" value="MFD3959183.1"/>
    <property type="molecule type" value="Genomic_DNA"/>
</dbReference>
<sequence length="157" mass="16834">MQRGVTPVLGPSTALQENQECSLGHPLTRAVLDLRGLDAPQSATRGIVRRALTQAPVEFMDDVVLVADELVGNAVTHAGEAVDVSLDLYPWGTVVQVRDRDRDTAAVPPKPEPAGDEDVNGRGLFLVNELASAWRVQTDEAGKRVVAVFLYRAGGTH</sequence>
<dbReference type="InterPro" id="IPR050267">
    <property type="entry name" value="Anti-sigma-factor_SerPK"/>
</dbReference>
<keyword evidence="1" id="KW-0723">Serine/threonine-protein kinase</keyword>
<feature type="domain" description="Histidine kinase/HSP90-like ATPase" evidence="3">
    <location>
        <begin position="45"/>
        <end position="148"/>
    </location>
</feature>
<dbReference type="Proteomes" id="UP001598300">
    <property type="component" value="Unassembled WGS sequence"/>
</dbReference>
<keyword evidence="1" id="KW-0418">Kinase</keyword>
<dbReference type="PANTHER" id="PTHR35526:SF3">
    <property type="entry name" value="ANTI-SIGMA-F FACTOR RSBW"/>
    <property type="match status" value="1"/>
</dbReference>
<dbReference type="SUPFAM" id="SSF55874">
    <property type="entry name" value="ATPase domain of HSP90 chaperone/DNA topoisomerase II/histidine kinase"/>
    <property type="match status" value="1"/>
</dbReference>
<evidence type="ECO:0000259" key="3">
    <source>
        <dbReference type="Pfam" id="PF13581"/>
    </source>
</evidence>
<dbReference type="InterPro" id="IPR003594">
    <property type="entry name" value="HATPase_dom"/>
</dbReference>
<protein>
    <submittedName>
        <fullName evidence="4">ATP-binding protein</fullName>
    </submittedName>
</protein>
<dbReference type="CDD" id="cd16936">
    <property type="entry name" value="HATPase_RsbW-like"/>
    <property type="match status" value="1"/>
</dbReference>
<keyword evidence="4" id="KW-0547">Nucleotide-binding</keyword>
<comment type="caution">
    <text evidence="4">The sequence shown here is derived from an EMBL/GenBank/DDBJ whole genome shotgun (WGS) entry which is preliminary data.</text>
</comment>